<evidence type="ECO:0000256" key="3">
    <source>
        <dbReference type="ARBA" id="ARBA00022801"/>
    </source>
</evidence>
<gene>
    <name evidence="6" type="ORF">SEMRO_70_G039060.1</name>
</gene>
<sequence length="344" mass="38265">MTSLPNEVYERIKSKLHPSPPDSWQPLTRASLGGIQILNLTEACYEVDPDFPFHPDSHPNLPLKDGRLSLMRFGICLVRLPTGTNVLLDAGVGPWIEEVEKCSGHPVPEKPPHALDKILQEELGLSLEDIHFVVHSHCHGDHVGWVGSFPNAVHVLHSKEYEFATYSGCPWKQDAVDRFEPLKEQGRLRLLDGDDDNNIPIDEEKCPQLTAVLCAGHTPGHIAVRIEGKTAEDEDMPPQVAFYIGDAMHFAHQVLDPDLVPLFDCCAWKSRPFLPMSNVETTWMPALRNNSKWHATTSCEARRKLLKRIAAEDALLISPHFSPPGMGTVEDAGGQFTYMAAAIE</sequence>
<dbReference type="Gene3D" id="3.60.15.10">
    <property type="entry name" value="Ribonuclease Z/Hydroxyacylglutathione hydrolase-like"/>
    <property type="match status" value="2"/>
</dbReference>
<evidence type="ECO:0000256" key="1">
    <source>
        <dbReference type="ARBA" id="ARBA00007749"/>
    </source>
</evidence>
<accession>A0A9N8DAZ4</accession>
<keyword evidence="7" id="KW-1185">Reference proteome</keyword>
<keyword evidence="3" id="KW-0378">Hydrolase</keyword>
<dbReference type="AlphaFoldDB" id="A0A9N8DAZ4"/>
<evidence type="ECO:0000256" key="2">
    <source>
        <dbReference type="ARBA" id="ARBA00022723"/>
    </source>
</evidence>
<dbReference type="PANTHER" id="PTHR42978">
    <property type="entry name" value="QUORUM-QUENCHING LACTONASE YTNP-RELATED-RELATED"/>
    <property type="match status" value="1"/>
</dbReference>
<dbReference type="GO" id="GO:0046872">
    <property type="term" value="F:metal ion binding"/>
    <property type="evidence" value="ECO:0007669"/>
    <property type="project" value="UniProtKB-KW"/>
</dbReference>
<comment type="similarity">
    <text evidence="1">Belongs to the metallo-beta-lactamase superfamily.</text>
</comment>
<feature type="domain" description="Metallo-beta-lactamase" evidence="5">
    <location>
        <begin position="71"/>
        <end position="287"/>
    </location>
</feature>
<comment type="caution">
    <text evidence="6">The sequence shown here is derived from an EMBL/GenBank/DDBJ whole genome shotgun (WGS) entry which is preliminary data.</text>
</comment>
<dbReference type="SMART" id="SM00849">
    <property type="entry name" value="Lactamase_B"/>
    <property type="match status" value="1"/>
</dbReference>
<name>A0A9N8DAZ4_9STRA</name>
<evidence type="ECO:0000256" key="4">
    <source>
        <dbReference type="ARBA" id="ARBA00022833"/>
    </source>
</evidence>
<dbReference type="InterPro" id="IPR051013">
    <property type="entry name" value="MBL_superfamily_lactonases"/>
</dbReference>
<reference evidence="6" key="1">
    <citation type="submission" date="2020-06" db="EMBL/GenBank/DDBJ databases">
        <authorList>
            <consortium name="Plant Systems Biology data submission"/>
        </authorList>
    </citation>
    <scope>NUCLEOTIDE SEQUENCE</scope>
    <source>
        <strain evidence="6">D6</strain>
    </source>
</reference>
<dbReference type="Proteomes" id="UP001153069">
    <property type="component" value="Unassembled WGS sequence"/>
</dbReference>
<evidence type="ECO:0000313" key="6">
    <source>
        <dbReference type="EMBL" id="CAB9499862.1"/>
    </source>
</evidence>
<dbReference type="Pfam" id="PF00753">
    <property type="entry name" value="Lactamase_B"/>
    <property type="match status" value="1"/>
</dbReference>
<dbReference type="PANTHER" id="PTHR42978:SF6">
    <property type="entry name" value="QUORUM-QUENCHING LACTONASE YTNP-RELATED"/>
    <property type="match status" value="1"/>
</dbReference>
<evidence type="ECO:0000259" key="5">
    <source>
        <dbReference type="SMART" id="SM00849"/>
    </source>
</evidence>
<keyword evidence="4" id="KW-0862">Zinc</keyword>
<proteinExistence type="inferred from homology"/>
<dbReference type="EMBL" id="CAICTM010000069">
    <property type="protein sequence ID" value="CAB9499862.1"/>
    <property type="molecule type" value="Genomic_DNA"/>
</dbReference>
<dbReference type="SUPFAM" id="SSF56281">
    <property type="entry name" value="Metallo-hydrolase/oxidoreductase"/>
    <property type="match status" value="1"/>
</dbReference>
<dbReference type="InterPro" id="IPR001279">
    <property type="entry name" value="Metallo-B-lactamas"/>
</dbReference>
<keyword evidence="2" id="KW-0479">Metal-binding</keyword>
<dbReference type="OrthoDB" id="10250730at2759"/>
<dbReference type="InterPro" id="IPR036866">
    <property type="entry name" value="RibonucZ/Hydroxyglut_hydro"/>
</dbReference>
<organism evidence="6 7">
    <name type="scientific">Seminavis robusta</name>
    <dbReference type="NCBI Taxonomy" id="568900"/>
    <lineage>
        <taxon>Eukaryota</taxon>
        <taxon>Sar</taxon>
        <taxon>Stramenopiles</taxon>
        <taxon>Ochrophyta</taxon>
        <taxon>Bacillariophyta</taxon>
        <taxon>Bacillariophyceae</taxon>
        <taxon>Bacillariophycidae</taxon>
        <taxon>Naviculales</taxon>
        <taxon>Naviculaceae</taxon>
        <taxon>Seminavis</taxon>
    </lineage>
</organism>
<protein>
    <submittedName>
        <fullName evidence="6">N-acyl homoserine lactonase AttM</fullName>
    </submittedName>
</protein>
<dbReference type="GO" id="GO:0016787">
    <property type="term" value="F:hydrolase activity"/>
    <property type="evidence" value="ECO:0007669"/>
    <property type="project" value="UniProtKB-KW"/>
</dbReference>
<evidence type="ECO:0000313" key="7">
    <source>
        <dbReference type="Proteomes" id="UP001153069"/>
    </source>
</evidence>